<dbReference type="FunFam" id="1.10.390.10:FF:000006">
    <property type="entry name" value="Puromycin-sensitive aminopeptidase"/>
    <property type="match status" value="1"/>
</dbReference>
<dbReference type="PRINTS" id="PR00756">
    <property type="entry name" value="ALADIPTASE"/>
</dbReference>
<dbReference type="SUPFAM" id="SSF55486">
    <property type="entry name" value="Metalloproteases ('zincins'), catalytic domain"/>
    <property type="match status" value="1"/>
</dbReference>
<dbReference type="GO" id="GO:0043171">
    <property type="term" value="P:peptide catabolic process"/>
    <property type="evidence" value="ECO:0007669"/>
    <property type="project" value="TreeGrafter"/>
</dbReference>
<dbReference type="GO" id="GO:0005737">
    <property type="term" value="C:cytoplasm"/>
    <property type="evidence" value="ECO:0007669"/>
    <property type="project" value="TreeGrafter"/>
</dbReference>
<dbReference type="Proteomes" id="UP000241284">
    <property type="component" value="Unassembled WGS sequence"/>
</dbReference>
<name>A0A2R6B5W7_9ARCH</name>
<dbReference type="GO" id="GO:0070006">
    <property type="term" value="F:metalloaminopeptidase activity"/>
    <property type="evidence" value="ECO:0007669"/>
    <property type="project" value="TreeGrafter"/>
</dbReference>
<dbReference type="Gene3D" id="2.60.40.1910">
    <property type="match status" value="1"/>
</dbReference>
<evidence type="ECO:0000256" key="7">
    <source>
        <dbReference type="ARBA" id="ARBA00023049"/>
    </source>
</evidence>
<organism evidence="15 16">
    <name type="scientific">Candidatus Marsarchaeota G2 archaeon ECH_B_2</name>
    <dbReference type="NCBI Taxonomy" id="1978160"/>
    <lineage>
        <taxon>Archaea</taxon>
        <taxon>Candidatus Marsarchaeota</taxon>
        <taxon>Candidatus Marsarchaeota group 2</taxon>
    </lineage>
</organism>
<dbReference type="SUPFAM" id="SSF63737">
    <property type="entry name" value="Leukotriene A4 hydrolase N-terminal domain"/>
    <property type="match status" value="1"/>
</dbReference>
<sequence>MHSGLNVRYYDVFIDLDFDGLKYEGYEKIGLSTHGELAIDCEGISVGWVKLGGMDAKWRLDGDTLRVVCGEFSGDVEIGFSGKVAPDSVVGIYAAPYEGGRIITTQFESIYARRFIPCFDNPGYKARFRLSVRVREGLRVVSNMPPERVESSGGKLTYHFSESPPMPTYLLYLGVGEFLESEEGGDPKLILAFVRGREGKVAYPLRVGRRVVNFFNEYFDIPYPLPKLHFIAVPGTSVGGMENWGAITYGEVFLLASEDSPVEQRMGSVGIIAHEVAHQWFGDLVTMKWWDDLWLNESFATVMSYKAMEKLYPEWDAQAVFVHGEMNDGLFADSLTTTHPIQANVKEAHEIESIFDRISYSKGASILRMLEAYMGEDRFRRGVQSYLKKHSYSNAVGSDFWGELSAASGQDVGVLAEEWIKGEGYPLIHVDVQERRLRLRQEKFTLTPNANVKTYAVPLTLEVNGKPSSLLLREEEKVVEFDSEITSVKLNINRSGFYRVHYQDLTLLAPMNNLEKGGLIDDYYNLFLAHRVGFEEYDCVMGVFLGESKDYLPVWEASRQLWELFTIKPDKYGPLARDGHIRLLRLWRSGRGEMAKLTRSIIAERLARLDGNYALGLASLYEDYECVPQELRQAVVYAYAHAHADFDGLLQRYMETVDPEEKIRFLRGLASVRSEESFNRLLKLVFDGTLKARDGALVIGATAANPEQRLGLLKALQSSYELFEEYSEKLTGHRWTVARLLSDPLSREGATRPKEAEEIVHKMRRRETEREAREILELIQVYSRL</sequence>
<evidence type="ECO:0000259" key="13">
    <source>
        <dbReference type="Pfam" id="PF11838"/>
    </source>
</evidence>
<dbReference type="GO" id="GO:0042277">
    <property type="term" value="F:peptide binding"/>
    <property type="evidence" value="ECO:0007669"/>
    <property type="project" value="TreeGrafter"/>
</dbReference>
<evidence type="ECO:0000259" key="12">
    <source>
        <dbReference type="Pfam" id="PF01433"/>
    </source>
</evidence>
<feature type="site" description="Transition state stabilizer" evidence="10">
    <location>
        <position position="360"/>
    </location>
</feature>
<dbReference type="Gene3D" id="2.60.40.1730">
    <property type="entry name" value="tricorn interacting facor f3 domain"/>
    <property type="match status" value="1"/>
</dbReference>
<dbReference type="GO" id="GO:0005615">
    <property type="term" value="C:extracellular space"/>
    <property type="evidence" value="ECO:0007669"/>
    <property type="project" value="TreeGrafter"/>
</dbReference>
<keyword evidence="6 9" id="KW-0862">Zinc</keyword>
<dbReference type="GO" id="GO:0008270">
    <property type="term" value="F:zinc ion binding"/>
    <property type="evidence" value="ECO:0007669"/>
    <property type="project" value="UniProtKB-UniRule"/>
</dbReference>
<evidence type="ECO:0000256" key="5">
    <source>
        <dbReference type="ARBA" id="ARBA00022801"/>
    </source>
</evidence>
<dbReference type="InterPro" id="IPR042097">
    <property type="entry name" value="Aminopeptidase_N-like_N_sf"/>
</dbReference>
<feature type="domain" description="Peptidase M1 membrane alanine aminopeptidase" evidence="12">
    <location>
        <begin position="204"/>
        <end position="419"/>
    </location>
</feature>
<dbReference type="CDD" id="cd09601">
    <property type="entry name" value="M1_APN-Q_like"/>
    <property type="match status" value="1"/>
</dbReference>
<evidence type="ECO:0000256" key="1">
    <source>
        <dbReference type="ARBA" id="ARBA00010136"/>
    </source>
</evidence>
<dbReference type="PANTHER" id="PTHR11533">
    <property type="entry name" value="PROTEASE M1 ZINC METALLOPROTEASE"/>
    <property type="match status" value="1"/>
</dbReference>
<dbReference type="Pfam" id="PF17900">
    <property type="entry name" value="Peptidase_M1_N"/>
    <property type="match status" value="1"/>
</dbReference>
<feature type="binding site" evidence="9">
    <location>
        <position position="297"/>
    </location>
    <ligand>
        <name>Zn(2+)</name>
        <dbReference type="ChEBI" id="CHEBI:29105"/>
        <note>catalytic</note>
    </ligand>
</feature>
<feature type="binding site" evidence="9">
    <location>
        <position position="278"/>
    </location>
    <ligand>
        <name>Zn(2+)</name>
        <dbReference type="ChEBI" id="CHEBI:29105"/>
        <note>catalytic</note>
    </ligand>
</feature>
<dbReference type="Gene3D" id="1.10.390.10">
    <property type="entry name" value="Neutral Protease Domain 2"/>
    <property type="match status" value="1"/>
</dbReference>
<keyword evidence="2 11" id="KW-0031">Aminopeptidase</keyword>
<dbReference type="GO" id="GO:0006508">
    <property type="term" value="P:proteolysis"/>
    <property type="evidence" value="ECO:0007669"/>
    <property type="project" value="UniProtKB-KW"/>
</dbReference>
<proteinExistence type="inferred from homology"/>
<dbReference type="PROSITE" id="PS00961">
    <property type="entry name" value="RIBOSOMAL_S28E"/>
    <property type="match status" value="1"/>
</dbReference>
<dbReference type="InterPro" id="IPR024571">
    <property type="entry name" value="ERAP1-like_C_dom"/>
</dbReference>
<evidence type="ECO:0000256" key="8">
    <source>
        <dbReference type="PIRSR" id="PIRSR634016-1"/>
    </source>
</evidence>
<evidence type="ECO:0000256" key="10">
    <source>
        <dbReference type="PIRSR" id="PIRSR634016-4"/>
    </source>
</evidence>
<evidence type="ECO:0000256" key="4">
    <source>
        <dbReference type="ARBA" id="ARBA00022723"/>
    </source>
</evidence>
<dbReference type="EMBL" id="NEXH01000034">
    <property type="protein sequence ID" value="PSN93986.1"/>
    <property type="molecule type" value="Genomic_DNA"/>
</dbReference>
<dbReference type="Pfam" id="PF11838">
    <property type="entry name" value="ERAP1_C"/>
    <property type="match status" value="1"/>
</dbReference>
<dbReference type="InterPro" id="IPR034016">
    <property type="entry name" value="M1_APN-typ"/>
</dbReference>
<feature type="active site" description="Proton acceptor" evidence="8">
    <location>
        <position position="275"/>
    </location>
</feature>
<dbReference type="InterPro" id="IPR050344">
    <property type="entry name" value="Peptidase_M1_aminopeptidases"/>
</dbReference>
<reference evidence="15 16" key="1">
    <citation type="submission" date="2017-04" db="EMBL/GenBank/DDBJ databases">
        <title>Novel microbial lineages endemic to geothermal iron-oxide mats fill important gaps in the evolutionary history of Archaea.</title>
        <authorList>
            <person name="Jay Z.J."/>
            <person name="Beam J.P."/>
            <person name="Dlakic M."/>
            <person name="Rusch D.B."/>
            <person name="Kozubal M.A."/>
            <person name="Inskeep W.P."/>
        </authorList>
    </citation>
    <scope>NUCLEOTIDE SEQUENCE [LARGE SCALE GENOMIC DNA]</scope>
    <source>
        <strain evidence="15">ECH_B_2</strain>
    </source>
</reference>
<evidence type="ECO:0000256" key="9">
    <source>
        <dbReference type="PIRSR" id="PIRSR634016-3"/>
    </source>
</evidence>
<dbReference type="InterPro" id="IPR001930">
    <property type="entry name" value="Peptidase_M1"/>
</dbReference>
<evidence type="ECO:0000256" key="11">
    <source>
        <dbReference type="RuleBase" id="RU364040"/>
    </source>
</evidence>
<evidence type="ECO:0000256" key="2">
    <source>
        <dbReference type="ARBA" id="ARBA00022438"/>
    </source>
</evidence>
<dbReference type="InterPro" id="IPR014782">
    <property type="entry name" value="Peptidase_M1_dom"/>
</dbReference>
<evidence type="ECO:0000256" key="3">
    <source>
        <dbReference type="ARBA" id="ARBA00022670"/>
    </source>
</evidence>
<keyword evidence="7 11" id="KW-0482">Metalloprotease</keyword>
<keyword evidence="4 9" id="KW-0479">Metal-binding</keyword>
<feature type="domain" description="Aminopeptidase N-like N-terminal" evidence="14">
    <location>
        <begin position="73"/>
        <end position="170"/>
    </location>
</feature>
<comment type="caution">
    <text evidence="15">The sequence shown here is derived from an EMBL/GenBank/DDBJ whole genome shotgun (WGS) entry which is preliminary data.</text>
</comment>
<evidence type="ECO:0000259" key="14">
    <source>
        <dbReference type="Pfam" id="PF17900"/>
    </source>
</evidence>
<dbReference type="GO" id="GO:0016020">
    <property type="term" value="C:membrane"/>
    <property type="evidence" value="ECO:0007669"/>
    <property type="project" value="TreeGrafter"/>
</dbReference>
<keyword evidence="3 11" id="KW-0645">Protease</keyword>
<dbReference type="InterPro" id="IPR027268">
    <property type="entry name" value="Peptidase_M4/M1_CTD_sf"/>
</dbReference>
<dbReference type="InterPro" id="IPR028626">
    <property type="entry name" value="Ribosomal_eS28_CS"/>
</dbReference>
<evidence type="ECO:0000256" key="6">
    <source>
        <dbReference type="ARBA" id="ARBA00022833"/>
    </source>
</evidence>
<dbReference type="PANTHER" id="PTHR11533:SF174">
    <property type="entry name" value="PUROMYCIN-SENSITIVE AMINOPEPTIDASE-RELATED"/>
    <property type="match status" value="1"/>
</dbReference>
<feature type="domain" description="ERAP1-like C-terminal" evidence="13">
    <location>
        <begin position="488"/>
        <end position="747"/>
    </location>
</feature>
<dbReference type="EC" id="3.4.11.-" evidence="11"/>
<dbReference type="Gene3D" id="1.25.50.20">
    <property type="match status" value="1"/>
</dbReference>
<gene>
    <name evidence="15" type="ORF">B9Q06_10570</name>
</gene>
<feature type="binding site" evidence="9">
    <location>
        <position position="274"/>
    </location>
    <ligand>
        <name>Zn(2+)</name>
        <dbReference type="ChEBI" id="CHEBI:29105"/>
        <note>catalytic</note>
    </ligand>
</feature>
<dbReference type="InterPro" id="IPR045357">
    <property type="entry name" value="Aminopeptidase_N-like_N"/>
</dbReference>
<evidence type="ECO:0000313" key="16">
    <source>
        <dbReference type="Proteomes" id="UP000241284"/>
    </source>
</evidence>
<evidence type="ECO:0000313" key="15">
    <source>
        <dbReference type="EMBL" id="PSN93986.1"/>
    </source>
</evidence>
<comment type="similarity">
    <text evidence="1 11">Belongs to the peptidase M1 family.</text>
</comment>
<dbReference type="AlphaFoldDB" id="A0A2R6B5W7"/>
<comment type="cofactor">
    <cofactor evidence="9 11">
        <name>Zn(2+)</name>
        <dbReference type="ChEBI" id="CHEBI:29105"/>
    </cofactor>
    <text evidence="9 11">Binds 1 zinc ion per subunit.</text>
</comment>
<dbReference type="Pfam" id="PF01433">
    <property type="entry name" value="Peptidase_M1"/>
    <property type="match status" value="1"/>
</dbReference>
<protein>
    <recommendedName>
        <fullName evidence="11">Aminopeptidase</fullName>
        <ecNumber evidence="11">3.4.11.-</ecNumber>
    </recommendedName>
</protein>
<keyword evidence="5 11" id="KW-0378">Hydrolase</keyword>
<accession>A0A2R6B5W7</accession>